<gene>
    <name evidence="1" type="ORF">PMACD_LOCUS3697</name>
</gene>
<evidence type="ECO:0000313" key="1">
    <source>
        <dbReference type="EMBL" id="CAF4805235.1"/>
    </source>
</evidence>
<dbReference type="Proteomes" id="UP000663880">
    <property type="component" value="Unassembled WGS sequence"/>
</dbReference>
<reference evidence="1" key="1">
    <citation type="submission" date="2021-02" db="EMBL/GenBank/DDBJ databases">
        <authorList>
            <person name="Steward A R."/>
        </authorList>
    </citation>
    <scope>NUCLEOTIDE SEQUENCE</scope>
</reference>
<proteinExistence type="predicted"/>
<dbReference type="EMBL" id="CAJOBZ010000006">
    <property type="protein sequence ID" value="CAF4805235.1"/>
    <property type="molecule type" value="Genomic_DNA"/>
</dbReference>
<sequence length="159" mass="17297">MSLWQYKMEARGPGLRICIDLFLKKDREFGALVAFPALSESRLKYSSSLSMVSTLKAMYSSSDISQSEKHSTSGGTHSHCVLPQRLADKRKGFNKVPLSLKASTHRVPPSPKAGTYRLLPSPEAARHRVPLPSKASTFQGPLISKVGAYTVPLSPKAGT</sequence>
<protein>
    <submittedName>
        <fullName evidence="1">Uncharacterized protein</fullName>
    </submittedName>
</protein>
<accession>A0A821PCL7</accession>
<dbReference type="AlphaFoldDB" id="A0A821PCL7"/>
<organism evidence="1 2">
    <name type="scientific">Pieris macdunnoughi</name>
    <dbReference type="NCBI Taxonomy" id="345717"/>
    <lineage>
        <taxon>Eukaryota</taxon>
        <taxon>Metazoa</taxon>
        <taxon>Ecdysozoa</taxon>
        <taxon>Arthropoda</taxon>
        <taxon>Hexapoda</taxon>
        <taxon>Insecta</taxon>
        <taxon>Pterygota</taxon>
        <taxon>Neoptera</taxon>
        <taxon>Endopterygota</taxon>
        <taxon>Lepidoptera</taxon>
        <taxon>Glossata</taxon>
        <taxon>Ditrysia</taxon>
        <taxon>Papilionoidea</taxon>
        <taxon>Pieridae</taxon>
        <taxon>Pierinae</taxon>
        <taxon>Pieris</taxon>
    </lineage>
</organism>
<name>A0A821PCL7_9NEOP</name>
<keyword evidence="2" id="KW-1185">Reference proteome</keyword>
<evidence type="ECO:0000313" key="2">
    <source>
        <dbReference type="Proteomes" id="UP000663880"/>
    </source>
</evidence>
<comment type="caution">
    <text evidence="1">The sequence shown here is derived from an EMBL/GenBank/DDBJ whole genome shotgun (WGS) entry which is preliminary data.</text>
</comment>